<dbReference type="NCBIfam" id="NF008750">
    <property type="entry name" value="PRK11784.1-2"/>
    <property type="match status" value="1"/>
</dbReference>
<dbReference type="Proteomes" id="UP000178122">
    <property type="component" value="Unassembled WGS sequence"/>
</dbReference>
<evidence type="ECO:0000313" key="4">
    <source>
        <dbReference type="Proteomes" id="UP000178122"/>
    </source>
</evidence>
<proteinExistence type="predicted"/>
<dbReference type="InterPro" id="IPR036873">
    <property type="entry name" value="Rhodanese-like_dom_sf"/>
</dbReference>
<dbReference type="GO" id="GO:0043828">
    <property type="term" value="F:tRNA 2-selenouridine synthase activity"/>
    <property type="evidence" value="ECO:0007669"/>
    <property type="project" value="InterPro"/>
</dbReference>
<dbReference type="AlphaFoldDB" id="A0A1G1YTV1"/>
<feature type="domain" description="Rhodanese" evidence="2">
    <location>
        <begin position="12"/>
        <end position="128"/>
    </location>
</feature>
<name>A0A1G1YTV1_9BACT</name>
<dbReference type="PROSITE" id="PS50206">
    <property type="entry name" value="RHODANESE_3"/>
    <property type="match status" value="1"/>
</dbReference>
<dbReference type="InterPro" id="IPR001763">
    <property type="entry name" value="Rhodanese-like_dom"/>
</dbReference>
<dbReference type="PANTHER" id="PTHR30401:SF0">
    <property type="entry name" value="TRNA 2-SELENOURIDINE SYNTHASE"/>
    <property type="match status" value="1"/>
</dbReference>
<comment type="caution">
    <text evidence="3">The sequence shown here is derived from an EMBL/GenBank/DDBJ whole genome shotgun (WGS) entry which is preliminary data.</text>
</comment>
<gene>
    <name evidence="3" type="ORF">A2912_00995</name>
</gene>
<dbReference type="InterPro" id="IPR027417">
    <property type="entry name" value="P-loop_NTPase"/>
</dbReference>
<dbReference type="InterPro" id="IPR058840">
    <property type="entry name" value="AAA_SelU"/>
</dbReference>
<evidence type="ECO:0000259" key="2">
    <source>
        <dbReference type="PROSITE" id="PS50206"/>
    </source>
</evidence>
<dbReference type="SMART" id="SM00450">
    <property type="entry name" value="RHOD"/>
    <property type="match status" value="1"/>
</dbReference>
<dbReference type="GO" id="GO:0002098">
    <property type="term" value="P:tRNA wobble uridine modification"/>
    <property type="evidence" value="ECO:0007669"/>
    <property type="project" value="InterPro"/>
</dbReference>
<evidence type="ECO:0000256" key="1">
    <source>
        <dbReference type="ARBA" id="ARBA00023266"/>
    </source>
</evidence>
<dbReference type="SUPFAM" id="SSF52821">
    <property type="entry name" value="Rhodanese/Cell cycle control phosphatase"/>
    <property type="match status" value="1"/>
</dbReference>
<keyword evidence="1" id="KW-0711">Selenium</keyword>
<organism evidence="3 4">
    <name type="scientific">Candidatus Buchananbacteria bacterium RIFCSPLOWO2_01_FULL_40_23b</name>
    <dbReference type="NCBI Taxonomy" id="1797544"/>
    <lineage>
        <taxon>Bacteria</taxon>
        <taxon>Candidatus Buchananiibacteriota</taxon>
    </lineage>
</organism>
<dbReference type="PANTHER" id="PTHR30401">
    <property type="entry name" value="TRNA 2-SELENOURIDINE SYNTHASE"/>
    <property type="match status" value="1"/>
</dbReference>
<dbReference type="InterPro" id="IPR017582">
    <property type="entry name" value="SelU"/>
</dbReference>
<accession>A0A1G1YTV1</accession>
<dbReference type="NCBIfam" id="TIGR03167">
    <property type="entry name" value="tRNA_sel_U_synt"/>
    <property type="match status" value="1"/>
</dbReference>
<dbReference type="Pfam" id="PF26341">
    <property type="entry name" value="AAA_SelU"/>
    <property type="match status" value="1"/>
</dbReference>
<dbReference type="EMBL" id="MHIN01000004">
    <property type="protein sequence ID" value="OGY55783.1"/>
    <property type="molecule type" value="Genomic_DNA"/>
</dbReference>
<reference evidence="3 4" key="1">
    <citation type="journal article" date="2016" name="Nat. Commun.">
        <title>Thousands of microbial genomes shed light on interconnected biogeochemical processes in an aquifer system.</title>
        <authorList>
            <person name="Anantharaman K."/>
            <person name="Brown C.T."/>
            <person name="Hug L.A."/>
            <person name="Sharon I."/>
            <person name="Castelle C.J."/>
            <person name="Probst A.J."/>
            <person name="Thomas B.C."/>
            <person name="Singh A."/>
            <person name="Wilkins M.J."/>
            <person name="Karaoz U."/>
            <person name="Brodie E.L."/>
            <person name="Williams K.H."/>
            <person name="Hubbard S.S."/>
            <person name="Banfield J.F."/>
        </authorList>
    </citation>
    <scope>NUCLEOTIDE SEQUENCE [LARGE SCALE GENOMIC DNA]</scope>
</reference>
<dbReference type="Gene3D" id="3.40.250.10">
    <property type="entry name" value="Rhodanese-like domain"/>
    <property type="match status" value="1"/>
</dbReference>
<dbReference type="SUPFAM" id="SSF52540">
    <property type="entry name" value="P-loop containing nucleoside triphosphate hydrolases"/>
    <property type="match status" value="1"/>
</dbReference>
<protein>
    <submittedName>
        <fullName evidence="3">tRNA 2-selenouridine(34) synthase MnmH</fullName>
    </submittedName>
</protein>
<sequence length="356" mass="40738">MPQTISIENALKLPNTIFIDTRTPKEFQEDHIPNAINLAILSNDERAIVGTIYKQVSQQDAIQKGVEFFSQRLPDFLKEVTKHKDKTIIINCWRGGMRSHTVVSLLESLKFNVLQLEGGYKSYRTYIKNNLYNYQIKPKVFVLWGVTCTGKTSLLTKLHNTIDLEGLAQHRGSMYGAVGLTPSSQKSFETQLYQRLEQLNNKSYIIIEGESHRIGDVMIPDFLWKAMNNATHILITRSIHLRAQAAIDEYFKTIPHLDEIKSITLNLPHNLLSNKRKQEIVHLLDQNNLLAAAKILLTEYYDPLYQNTLNKHTYSFEINSDDEEKAVEEIIKLTSSLRSQTHSLSQKTATTNASHL</sequence>
<dbReference type="Pfam" id="PF00581">
    <property type="entry name" value="Rhodanese"/>
    <property type="match status" value="1"/>
</dbReference>
<evidence type="ECO:0000313" key="3">
    <source>
        <dbReference type="EMBL" id="OGY55783.1"/>
    </source>
</evidence>